<dbReference type="GO" id="GO:0003941">
    <property type="term" value="F:L-serine ammonia-lyase activity"/>
    <property type="evidence" value="ECO:0007669"/>
    <property type="project" value="TreeGrafter"/>
</dbReference>
<gene>
    <name evidence="6" type="ORF">METZ01_LOCUS125877</name>
</gene>
<accession>A0A381Y969</accession>
<dbReference type="PANTHER" id="PTHR48078">
    <property type="entry name" value="THREONINE DEHYDRATASE, MITOCHONDRIAL-RELATED"/>
    <property type="match status" value="1"/>
</dbReference>
<dbReference type="GO" id="GO:0006565">
    <property type="term" value="P:L-serine catabolic process"/>
    <property type="evidence" value="ECO:0007669"/>
    <property type="project" value="TreeGrafter"/>
</dbReference>
<name>A0A381Y969_9ZZZZ</name>
<dbReference type="GO" id="GO:0006567">
    <property type="term" value="P:L-threonine catabolic process"/>
    <property type="evidence" value="ECO:0007669"/>
    <property type="project" value="TreeGrafter"/>
</dbReference>
<protein>
    <recommendedName>
        <fullName evidence="5">Tryptophan synthase beta chain-like PALP domain-containing protein</fullName>
    </recommendedName>
</protein>
<dbReference type="GO" id="GO:0009097">
    <property type="term" value="P:isoleucine biosynthetic process"/>
    <property type="evidence" value="ECO:0007669"/>
    <property type="project" value="TreeGrafter"/>
</dbReference>
<keyword evidence="3" id="KW-0663">Pyridoxal phosphate</keyword>
<evidence type="ECO:0000256" key="4">
    <source>
        <dbReference type="ARBA" id="ARBA00023239"/>
    </source>
</evidence>
<dbReference type="Pfam" id="PF00291">
    <property type="entry name" value="PALP"/>
    <property type="match status" value="1"/>
</dbReference>
<dbReference type="SUPFAM" id="SSF53686">
    <property type="entry name" value="Tryptophan synthase beta subunit-like PLP-dependent enzymes"/>
    <property type="match status" value="1"/>
</dbReference>
<dbReference type="CDD" id="cd01563">
    <property type="entry name" value="Thr-synth_1"/>
    <property type="match status" value="1"/>
</dbReference>
<dbReference type="NCBIfam" id="TIGR00260">
    <property type="entry name" value="thrC"/>
    <property type="match status" value="1"/>
</dbReference>
<dbReference type="InterPro" id="IPR036052">
    <property type="entry name" value="TrpB-like_PALP_sf"/>
</dbReference>
<proteinExistence type="inferred from homology"/>
<comment type="similarity">
    <text evidence="2">Belongs to the threonine synthase family.</text>
</comment>
<comment type="cofactor">
    <cofactor evidence="1">
        <name>pyridoxal 5'-phosphate</name>
        <dbReference type="ChEBI" id="CHEBI:597326"/>
    </cofactor>
</comment>
<dbReference type="InterPro" id="IPR001926">
    <property type="entry name" value="TrpB-like_PALP"/>
</dbReference>
<organism evidence="6">
    <name type="scientific">marine metagenome</name>
    <dbReference type="NCBI Taxonomy" id="408172"/>
    <lineage>
        <taxon>unclassified sequences</taxon>
        <taxon>metagenomes</taxon>
        <taxon>ecological metagenomes</taxon>
    </lineage>
</organism>
<dbReference type="InterPro" id="IPR008712">
    <property type="entry name" value="NinF"/>
</dbReference>
<dbReference type="Gene3D" id="3.40.50.1100">
    <property type="match status" value="2"/>
</dbReference>
<evidence type="ECO:0000256" key="1">
    <source>
        <dbReference type="ARBA" id="ARBA00001933"/>
    </source>
</evidence>
<keyword evidence="4" id="KW-0456">Lyase</keyword>
<dbReference type="Pfam" id="PF05810">
    <property type="entry name" value="NinF"/>
    <property type="match status" value="1"/>
</dbReference>
<dbReference type="GO" id="GO:0004794">
    <property type="term" value="F:threonine deaminase activity"/>
    <property type="evidence" value="ECO:0007669"/>
    <property type="project" value="TreeGrafter"/>
</dbReference>
<feature type="domain" description="Tryptophan synthase beta chain-like PALP" evidence="5">
    <location>
        <begin position="74"/>
        <end position="374"/>
    </location>
</feature>
<evidence type="ECO:0000313" key="6">
    <source>
        <dbReference type="EMBL" id="SVA73023.1"/>
    </source>
</evidence>
<dbReference type="AlphaFoldDB" id="A0A381Y969"/>
<evidence type="ECO:0000256" key="2">
    <source>
        <dbReference type="ARBA" id="ARBA00005517"/>
    </source>
</evidence>
<dbReference type="InterPro" id="IPR004450">
    <property type="entry name" value="Thr_synthase-like"/>
</dbReference>
<evidence type="ECO:0000256" key="3">
    <source>
        <dbReference type="ARBA" id="ARBA00022898"/>
    </source>
</evidence>
<dbReference type="EMBL" id="UINC01017576">
    <property type="protein sequence ID" value="SVA73023.1"/>
    <property type="molecule type" value="Genomic_DNA"/>
</dbReference>
<dbReference type="PANTHER" id="PTHR48078:SF6">
    <property type="entry name" value="L-THREONINE DEHYDRATASE CATABOLIC TDCB"/>
    <property type="match status" value="1"/>
</dbReference>
<dbReference type="InterPro" id="IPR050147">
    <property type="entry name" value="Ser/Thr_Dehydratase"/>
</dbReference>
<sequence>MPNVQSLRCKECGRDYPQEPIYVCDFCFGPLEVIYDLDAAAKNMSRDSIQDGPLSMWRYDQLLPASRESAVDIGAGMTPLFKADNLGKELGLNNLWIKNDAANPTHSFKDRVVSVAATKAVEFDFDTIACASTGNLAGATAAHGAKANMNTMVFIPSDLERGKIIGAAIFGSVILVNGNYDDVNRLCSELGDDRRWAFVNINMRPYYSEGSKSIGYELAEQLGWRAPDHIIVPVASGSLFTKVFKGLNEFAKLGIIDSNDSKMHIAQPSGCSPVATAFIEGQTHPKPVIPDTIAKSLAIGSPADGFYSVEIANNTGGSATIVPEREIAEGMKLLAETEGIFTETAGGVVISALKRLAKENIIHPDEETVALITGTGLKTLEAIADQVETKTIEPTIGSFDEIVVGSAVT</sequence>
<evidence type="ECO:0000259" key="5">
    <source>
        <dbReference type="Pfam" id="PF00291"/>
    </source>
</evidence>
<reference evidence="6" key="1">
    <citation type="submission" date="2018-05" db="EMBL/GenBank/DDBJ databases">
        <authorList>
            <person name="Lanie J.A."/>
            <person name="Ng W.-L."/>
            <person name="Kazmierczak K.M."/>
            <person name="Andrzejewski T.M."/>
            <person name="Davidsen T.M."/>
            <person name="Wayne K.J."/>
            <person name="Tettelin H."/>
            <person name="Glass J.I."/>
            <person name="Rusch D."/>
            <person name="Podicherti R."/>
            <person name="Tsui H.-C.T."/>
            <person name="Winkler M.E."/>
        </authorList>
    </citation>
    <scope>NUCLEOTIDE SEQUENCE</scope>
</reference>